<evidence type="ECO:0000256" key="1">
    <source>
        <dbReference type="SAM" id="MobiDB-lite"/>
    </source>
</evidence>
<gene>
    <name evidence="2" type="ORF">PM001_LOCUS21837</name>
</gene>
<dbReference type="EMBL" id="CAKLBY020000225">
    <property type="protein sequence ID" value="CAK7936687.1"/>
    <property type="molecule type" value="Genomic_DNA"/>
</dbReference>
<sequence>MYLQPSTLAQVQLQMAPISPTGTRARRTSQSSSSASQSPLAMELELEKKKKKPKRLYKKRRATHAIRREQKLTMEKEIEELQVKLAEIKFRALLSQGQVSQSCHKRAVENAVLSECIEDQHLVMAHVRALMSGPQLHDASGVRPMRTRICLGADRAERGRLLRGLRKAKLRRAKCFLHERCFGIQMNTSYFHEERYETVDGDYFITRFEITPLHGVKGGVRAVYEAVLQAAVNIEIVISEISGNITVREDEDMCDNSVSQMRLVSQTTQGVLLENNLVHFSEYLQGESDFDGDGDGGYALSALDFVDEDAIYPYRPLERIRRDATTAMLLTSYREPGPNHDQEQLATEGELVVVITRWSCVKIHRTEMDVSREVQLGLRQNCVHSQDTFMNCVRDTLGLSVDAT</sequence>
<name>A0AAV1URP4_9STRA</name>
<dbReference type="Proteomes" id="UP001162060">
    <property type="component" value="Unassembled WGS sequence"/>
</dbReference>
<evidence type="ECO:0000313" key="2">
    <source>
        <dbReference type="EMBL" id="CAK7936687.1"/>
    </source>
</evidence>
<accession>A0AAV1URP4</accession>
<proteinExistence type="predicted"/>
<evidence type="ECO:0000313" key="3">
    <source>
        <dbReference type="Proteomes" id="UP001162060"/>
    </source>
</evidence>
<organism evidence="2 3">
    <name type="scientific">Peronospora matthiolae</name>
    <dbReference type="NCBI Taxonomy" id="2874970"/>
    <lineage>
        <taxon>Eukaryota</taxon>
        <taxon>Sar</taxon>
        <taxon>Stramenopiles</taxon>
        <taxon>Oomycota</taxon>
        <taxon>Peronosporomycetes</taxon>
        <taxon>Peronosporales</taxon>
        <taxon>Peronosporaceae</taxon>
        <taxon>Peronospora</taxon>
    </lineage>
</organism>
<feature type="compositionally biased region" description="Low complexity" evidence="1">
    <location>
        <begin position="28"/>
        <end position="38"/>
    </location>
</feature>
<protein>
    <submittedName>
        <fullName evidence="2">Uncharacterized protein</fullName>
    </submittedName>
</protein>
<dbReference type="AlphaFoldDB" id="A0AAV1URP4"/>
<comment type="caution">
    <text evidence="2">The sequence shown here is derived from an EMBL/GenBank/DDBJ whole genome shotgun (WGS) entry which is preliminary data.</text>
</comment>
<feature type="region of interest" description="Disordered" evidence="1">
    <location>
        <begin position="17"/>
        <end position="42"/>
    </location>
</feature>
<reference evidence="2" key="1">
    <citation type="submission" date="2024-01" db="EMBL/GenBank/DDBJ databases">
        <authorList>
            <person name="Webb A."/>
        </authorList>
    </citation>
    <scope>NUCLEOTIDE SEQUENCE</scope>
    <source>
        <strain evidence="2">Pm1</strain>
    </source>
</reference>